<comment type="caution">
    <text evidence="2">The sequence shown here is derived from an EMBL/GenBank/DDBJ whole genome shotgun (WGS) entry which is preliminary data.</text>
</comment>
<evidence type="ECO:0000313" key="2">
    <source>
        <dbReference type="EMBL" id="MED6217505.1"/>
    </source>
</evidence>
<dbReference type="Pfam" id="PF07734">
    <property type="entry name" value="FBA_1"/>
    <property type="match status" value="1"/>
</dbReference>
<gene>
    <name evidence="2" type="ORF">PIB30_018315</name>
</gene>
<feature type="domain" description="F-box associated beta-propeller type 1" evidence="1">
    <location>
        <begin position="27"/>
        <end position="203"/>
    </location>
</feature>
<dbReference type="NCBIfam" id="TIGR01640">
    <property type="entry name" value="F_box_assoc_1"/>
    <property type="match status" value="1"/>
</dbReference>
<dbReference type="InterPro" id="IPR017451">
    <property type="entry name" value="F-box-assoc_interact_dom"/>
</dbReference>
<accession>A0ABU6Z7F9</accession>
<reference evidence="2 3" key="1">
    <citation type="journal article" date="2023" name="Plants (Basel)">
        <title>Bridging the Gap: Combining Genomics and Transcriptomics Approaches to Understand Stylosanthes scabra, an Orphan Legume from the Brazilian Caatinga.</title>
        <authorList>
            <person name="Ferreira-Neto J.R.C."/>
            <person name="da Silva M.D."/>
            <person name="Binneck E."/>
            <person name="de Melo N.F."/>
            <person name="da Silva R.H."/>
            <person name="de Melo A.L.T.M."/>
            <person name="Pandolfi V."/>
            <person name="Bustamante F.O."/>
            <person name="Brasileiro-Vidal A.C."/>
            <person name="Benko-Iseppon A.M."/>
        </authorList>
    </citation>
    <scope>NUCLEOTIDE SEQUENCE [LARGE SCALE GENOMIC DNA]</scope>
    <source>
        <tissue evidence="2">Leaves</tissue>
    </source>
</reference>
<keyword evidence="3" id="KW-1185">Reference proteome</keyword>
<sequence>MTQRGWFDVVGIDKGVFCMRFSSVGDVSNLVAWNPISRRKHVITDPIHGIADGSSFLFAFLYFPESVNYAVVSIYLELGDDPQCVFTLFDNSVGSWTPPLECPPFVRKLDPAYVNIDGTVYWVTWLHDNESDAPPYIISFSTLTTEFRQIPLPSDGLTTCHTILNRDGHLCITVNNHNVQAYNSVIWQAEVVHDEFVWTKLFEVGGNGPTFIPALMIENDVIRVLERHVEVNDVEGVEFTHIHLRRFYSEVGRRRSLLWVNYEGDVKLRTVHAFYEGFYPV</sequence>
<name>A0ABU6Z7F9_9FABA</name>
<protein>
    <recommendedName>
        <fullName evidence="1">F-box associated beta-propeller type 1 domain-containing protein</fullName>
    </recommendedName>
</protein>
<dbReference type="InterPro" id="IPR006527">
    <property type="entry name" value="F-box-assoc_dom_typ1"/>
</dbReference>
<dbReference type="EMBL" id="JASCZI010271915">
    <property type="protein sequence ID" value="MED6217505.1"/>
    <property type="molecule type" value="Genomic_DNA"/>
</dbReference>
<organism evidence="2 3">
    <name type="scientific">Stylosanthes scabra</name>
    <dbReference type="NCBI Taxonomy" id="79078"/>
    <lineage>
        <taxon>Eukaryota</taxon>
        <taxon>Viridiplantae</taxon>
        <taxon>Streptophyta</taxon>
        <taxon>Embryophyta</taxon>
        <taxon>Tracheophyta</taxon>
        <taxon>Spermatophyta</taxon>
        <taxon>Magnoliopsida</taxon>
        <taxon>eudicotyledons</taxon>
        <taxon>Gunneridae</taxon>
        <taxon>Pentapetalae</taxon>
        <taxon>rosids</taxon>
        <taxon>fabids</taxon>
        <taxon>Fabales</taxon>
        <taxon>Fabaceae</taxon>
        <taxon>Papilionoideae</taxon>
        <taxon>50 kb inversion clade</taxon>
        <taxon>dalbergioids sensu lato</taxon>
        <taxon>Dalbergieae</taxon>
        <taxon>Pterocarpus clade</taxon>
        <taxon>Stylosanthes</taxon>
    </lineage>
</organism>
<proteinExistence type="predicted"/>
<dbReference type="Proteomes" id="UP001341840">
    <property type="component" value="Unassembled WGS sequence"/>
</dbReference>
<evidence type="ECO:0000259" key="1">
    <source>
        <dbReference type="Pfam" id="PF07734"/>
    </source>
</evidence>
<evidence type="ECO:0000313" key="3">
    <source>
        <dbReference type="Proteomes" id="UP001341840"/>
    </source>
</evidence>